<keyword evidence="1" id="KW-0812">Transmembrane</keyword>
<dbReference type="InterPro" id="IPR007263">
    <property type="entry name" value="DCC1-like"/>
</dbReference>
<dbReference type="Proteomes" id="UP001519294">
    <property type="component" value="Unassembled WGS sequence"/>
</dbReference>
<evidence type="ECO:0000256" key="1">
    <source>
        <dbReference type="SAM" id="Phobius"/>
    </source>
</evidence>
<protein>
    <submittedName>
        <fullName evidence="2">DCC family thiol-disulfide oxidoreductase YuxK</fullName>
    </submittedName>
</protein>
<gene>
    <name evidence="2" type="ORF">J2Z81_000911</name>
</gene>
<comment type="caution">
    <text evidence="2">The sequence shown here is derived from an EMBL/GenBank/DDBJ whole genome shotgun (WGS) entry which is preliminary data.</text>
</comment>
<sequence length="119" mass="14111">MIVYYDGNCMMCTNTSKLLNKMDIRNKLTFTSFRKIEDYPKAMKESLHVYYKHIIFQGYDAFIQIAKVLPIMWIFLPLMYIFKWLGLGEFIYKKVAASRKIIPVNQCETNCSLSDRTKQ</sequence>
<dbReference type="Pfam" id="PF04134">
    <property type="entry name" value="DCC1-like"/>
    <property type="match status" value="1"/>
</dbReference>
<dbReference type="RefSeq" id="WP_226370812.1">
    <property type="nucleotide sequence ID" value="NZ_JAGIKX010000004.1"/>
</dbReference>
<reference evidence="2 3" key="1">
    <citation type="submission" date="2021-03" db="EMBL/GenBank/DDBJ databases">
        <title>Genomic Encyclopedia of Type Strains, Phase IV (KMG-IV): sequencing the most valuable type-strain genomes for metagenomic binning, comparative biology and taxonomic classification.</title>
        <authorList>
            <person name="Goeker M."/>
        </authorList>
    </citation>
    <scope>NUCLEOTIDE SEQUENCE [LARGE SCALE GENOMIC DNA]</scope>
    <source>
        <strain evidence="2 3">DSM 25790</strain>
    </source>
</reference>
<keyword evidence="3" id="KW-1185">Reference proteome</keyword>
<keyword evidence="1" id="KW-1133">Transmembrane helix</keyword>
<evidence type="ECO:0000313" key="2">
    <source>
        <dbReference type="EMBL" id="MBP2256967.1"/>
    </source>
</evidence>
<dbReference type="EMBL" id="JAGIKX010000004">
    <property type="protein sequence ID" value="MBP2256967.1"/>
    <property type="molecule type" value="Genomic_DNA"/>
</dbReference>
<evidence type="ECO:0000313" key="3">
    <source>
        <dbReference type="Proteomes" id="UP001519294"/>
    </source>
</evidence>
<proteinExistence type="predicted"/>
<organism evidence="2 3">
    <name type="scientific">Virgibacillus alimentarius</name>
    <dbReference type="NCBI Taxonomy" id="698769"/>
    <lineage>
        <taxon>Bacteria</taxon>
        <taxon>Bacillati</taxon>
        <taxon>Bacillota</taxon>
        <taxon>Bacilli</taxon>
        <taxon>Bacillales</taxon>
        <taxon>Bacillaceae</taxon>
        <taxon>Virgibacillus</taxon>
    </lineage>
</organism>
<keyword evidence="1" id="KW-0472">Membrane</keyword>
<accession>A0ABS4S658</accession>
<feature type="transmembrane region" description="Helical" evidence="1">
    <location>
        <begin position="71"/>
        <end position="92"/>
    </location>
</feature>
<name>A0ABS4S658_9BACI</name>